<reference evidence="1" key="1">
    <citation type="submission" date="2018-05" db="EMBL/GenBank/DDBJ databases">
        <authorList>
            <person name="Lanie J.A."/>
            <person name="Ng W.-L."/>
            <person name="Kazmierczak K.M."/>
            <person name="Andrzejewski T.M."/>
            <person name="Davidsen T.M."/>
            <person name="Wayne K.J."/>
            <person name="Tettelin H."/>
            <person name="Glass J.I."/>
            <person name="Rusch D."/>
            <person name="Podicherti R."/>
            <person name="Tsui H.-C.T."/>
            <person name="Winkler M.E."/>
        </authorList>
    </citation>
    <scope>NUCLEOTIDE SEQUENCE</scope>
</reference>
<sequence>MKTALTIYLGNDSAFAAVEVNGQIDLLALGESEAGLPIKETLDTEKLFYAETELHDEGLIHLELSLANLFSKIIARCIRVVDIYPDEVLLVVSGDSSALDVYYAASRRAQIINMTVIEENRSLAALASYGPKGISPDYAPAIGGLFWIKHGDSLTGSLPIVTREDLGAEEKVVKKPRV</sequence>
<dbReference type="EMBL" id="UINC01169991">
    <property type="protein sequence ID" value="SVD73813.1"/>
    <property type="molecule type" value="Genomic_DNA"/>
</dbReference>
<organism evidence="1">
    <name type="scientific">marine metagenome</name>
    <dbReference type="NCBI Taxonomy" id="408172"/>
    <lineage>
        <taxon>unclassified sequences</taxon>
        <taxon>metagenomes</taxon>
        <taxon>ecological metagenomes</taxon>
    </lineage>
</organism>
<evidence type="ECO:0000313" key="1">
    <source>
        <dbReference type="EMBL" id="SVD73813.1"/>
    </source>
</evidence>
<protein>
    <submittedName>
        <fullName evidence="1">Uncharacterized protein</fullName>
    </submittedName>
</protein>
<dbReference type="AlphaFoldDB" id="A0A382XS39"/>
<gene>
    <name evidence="1" type="ORF">METZ01_LOCUS426667</name>
</gene>
<proteinExistence type="predicted"/>
<name>A0A382XS39_9ZZZZ</name>
<feature type="non-terminal residue" evidence="1">
    <location>
        <position position="178"/>
    </location>
</feature>
<accession>A0A382XS39</accession>